<dbReference type="AlphaFoldDB" id="A0AAJ8MTE7"/>
<organism evidence="2 3">
    <name type="scientific">Kwoniella shandongensis</name>
    <dbReference type="NCBI Taxonomy" id="1734106"/>
    <lineage>
        <taxon>Eukaryota</taxon>
        <taxon>Fungi</taxon>
        <taxon>Dikarya</taxon>
        <taxon>Basidiomycota</taxon>
        <taxon>Agaricomycotina</taxon>
        <taxon>Tremellomycetes</taxon>
        <taxon>Tremellales</taxon>
        <taxon>Cryptococcaceae</taxon>
        <taxon>Kwoniella</taxon>
    </lineage>
</organism>
<dbReference type="EMBL" id="CP144052">
    <property type="protein sequence ID" value="WWD16865.1"/>
    <property type="molecule type" value="Genomic_DNA"/>
</dbReference>
<dbReference type="Proteomes" id="UP000322225">
    <property type="component" value="Chromosome 2"/>
</dbReference>
<proteinExistence type="predicted"/>
<feature type="transmembrane region" description="Helical" evidence="1">
    <location>
        <begin position="44"/>
        <end position="61"/>
    </location>
</feature>
<reference evidence="2" key="2">
    <citation type="submission" date="2024-01" db="EMBL/GenBank/DDBJ databases">
        <title>Comparative genomics of Cryptococcus and Kwoniella reveals pathogenesis evolution and contrasting modes of karyotype evolution via chromosome fusion or intercentromeric recombination.</title>
        <authorList>
            <person name="Coelho M.A."/>
            <person name="David-Palma M."/>
            <person name="Shea T."/>
            <person name="Bowers K."/>
            <person name="McGinley-Smith S."/>
            <person name="Mohammad A.W."/>
            <person name="Gnirke A."/>
            <person name="Yurkov A.M."/>
            <person name="Nowrousian M."/>
            <person name="Sun S."/>
            <person name="Cuomo C.A."/>
            <person name="Heitman J."/>
        </authorList>
    </citation>
    <scope>NUCLEOTIDE SEQUENCE</scope>
    <source>
        <strain evidence="2">CBS 12478</strain>
    </source>
</reference>
<keyword evidence="3" id="KW-1185">Reference proteome</keyword>
<keyword evidence="1" id="KW-1133">Transmembrane helix</keyword>
<keyword evidence="1" id="KW-0472">Membrane</keyword>
<evidence type="ECO:0000256" key="1">
    <source>
        <dbReference type="SAM" id="Phobius"/>
    </source>
</evidence>
<dbReference type="KEGG" id="ksn:43590621"/>
<protein>
    <submittedName>
        <fullName evidence="2">Uncharacterized protein</fullName>
    </submittedName>
</protein>
<sequence length="251" mass="28327">MSQSHRQIPHLLPSAQVPRRDRIDLLAPSLPIHTRLIMFNHVRFAHLVVATLCLLCALVAADDYKDKEKEYKDEYKDDYKEKDYKEKEDKEHKYGATSHPEFDYLFTINYKFGGASPIIFSQGVTENINTFVGASIDGPALQGSINRGVITNKFVAFGKDTIVFEEATWYGSFNNGGKNGTFIAETSGLVDYGLNEHQRVKFVLDDGEYAYLQYIYILCGSIAFDLKTASAAQDCYQIRIGNKVVLPPIFT</sequence>
<evidence type="ECO:0000313" key="2">
    <source>
        <dbReference type="EMBL" id="WWD16865.1"/>
    </source>
</evidence>
<evidence type="ECO:0000313" key="3">
    <source>
        <dbReference type="Proteomes" id="UP000322225"/>
    </source>
</evidence>
<gene>
    <name evidence="2" type="ORF">CI109_101297</name>
</gene>
<dbReference type="GeneID" id="43590621"/>
<name>A0AAJ8MTE7_9TREE</name>
<keyword evidence="1" id="KW-0812">Transmembrane</keyword>
<reference evidence="2" key="1">
    <citation type="submission" date="2017-08" db="EMBL/GenBank/DDBJ databases">
        <authorList>
            <person name="Cuomo C."/>
            <person name="Billmyre B."/>
            <person name="Heitman J."/>
        </authorList>
    </citation>
    <scope>NUCLEOTIDE SEQUENCE</scope>
    <source>
        <strain evidence="2">CBS 12478</strain>
    </source>
</reference>
<dbReference type="RefSeq" id="XP_031859298.2">
    <property type="nucleotide sequence ID" value="XM_032006463.2"/>
</dbReference>
<accession>A0AAJ8MTE7</accession>